<reference evidence="1" key="1">
    <citation type="submission" date="2019-02" db="EMBL/GenBank/DDBJ databases">
        <title>Klebsiella pneumoniae strain B199 multidrug resistance plasmid pKpnB199.</title>
        <authorList>
            <person name="Navon-Venezia S."/>
            <person name="Kondratyeva K."/>
            <person name="Gancz A."/>
        </authorList>
    </citation>
    <scope>NUCLEOTIDE SEQUENCE</scope>
    <source>
        <strain evidence="1">B199</strain>
        <plasmid evidence="1">pKpnB199</plasmid>
    </source>
</reference>
<protein>
    <submittedName>
        <fullName evidence="1">Uncharacterized protein</fullName>
    </submittedName>
</protein>
<gene>
    <name evidence="1" type="ORF">pKpnB199_00317</name>
</gene>
<proteinExistence type="predicted"/>
<name>A0A7S5L2Z8_KLEPN</name>
<organism evidence="1">
    <name type="scientific">Klebsiella pneumoniae</name>
    <dbReference type="NCBI Taxonomy" id="573"/>
    <lineage>
        <taxon>Bacteria</taxon>
        <taxon>Pseudomonadati</taxon>
        <taxon>Pseudomonadota</taxon>
        <taxon>Gammaproteobacteria</taxon>
        <taxon>Enterobacterales</taxon>
        <taxon>Enterobacteriaceae</taxon>
        <taxon>Klebsiella/Raoultella group</taxon>
        <taxon>Klebsiella</taxon>
        <taxon>Klebsiella pneumoniae complex</taxon>
    </lineage>
</organism>
<evidence type="ECO:0000313" key="1">
    <source>
        <dbReference type="EMBL" id="QGW58784.1"/>
    </source>
</evidence>
<accession>A0A7S5L2Z8</accession>
<keyword evidence="1" id="KW-0614">Plasmid</keyword>
<sequence>MHYNALLSHHALKMRFRAQSFLGEKCTNDSQGIDIKRNLI</sequence>
<dbReference type="AlphaFoldDB" id="A0A7S5L2Z8"/>
<geneLocation type="plasmid" evidence="1">
    <name>pKpnB199</name>
</geneLocation>
<dbReference type="EMBL" id="MK552108">
    <property type="protein sequence ID" value="QGW58784.1"/>
    <property type="molecule type" value="Genomic_DNA"/>
</dbReference>